<name>A0A4V1QP23_9SPHN</name>
<proteinExistence type="predicted"/>
<dbReference type="PANTHER" id="PTHR48079">
    <property type="entry name" value="PROTEIN YEEZ"/>
    <property type="match status" value="1"/>
</dbReference>
<dbReference type="RefSeq" id="WP_129341898.1">
    <property type="nucleotide sequence ID" value="NZ_JACIDD010000002.1"/>
</dbReference>
<dbReference type="Proteomes" id="UP000292347">
    <property type="component" value="Unassembled WGS sequence"/>
</dbReference>
<comment type="caution">
    <text evidence="2">The sequence shown here is derived from an EMBL/GenBank/DDBJ whole genome shotgun (WGS) entry which is preliminary data.</text>
</comment>
<reference evidence="2 3" key="1">
    <citation type="submission" date="2019-01" db="EMBL/GenBank/DDBJ databases">
        <title>Sphingomonas mucosissima sp. nov. and Sphingomonas desiccabilis sp. nov., from biological soil crusts in the Colorado Plateau, USA.</title>
        <authorList>
            <person name="Zhu D."/>
        </authorList>
    </citation>
    <scope>NUCLEOTIDE SEQUENCE [LARGE SCALE GENOMIC DNA]</scope>
    <source>
        <strain evidence="2 3">CP1D</strain>
    </source>
</reference>
<feature type="domain" description="NAD(P)-binding" evidence="1">
    <location>
        <begin position="8"/>
        <end position="145"/>
    </location>
</feature>
<gene>
    <name evidence="2" type="ORF">EO081_10580</name>
</gene>
<evidence type="ECO:0000313" key="2">
    <source>
        <dbReference type="EMBL" id="RXZ31664.1"/>
    </source>
</evidence>
<dbReference type="PANTHER" id="PTHR48079:SF6">
    <property type="entry name" value="NAD(P)-BINDING DOMAIN-CONTAINING PROTEIN-RELATED"/>
    <property type="match status" value="1"/>
</dbReference>
<dbReference type="EMBL" id="SDPT01000002">
    <property type="protein sequence ID" value="RXZ31664.1"/>
    <property type="molecule type" value="Genomic_DNA"/>
</dbReference>
<keyword evidence="3" id="KW-1185">Reference proteome</keyword>
<dbReference type="SUPFAM" id="SSF51735">
    <property type="entry name" value="NAD(P)-binding Rossmann-fold domains"/>
    <property type="match status" value="1"/>
</dbReference>
<accession>A0A4V1QP23</accession>
<dbReference type="AlphaFoldDB" id="A0A4V1QP23"/>
<dbReference type="GO" id="GO:0005737">
    <property type="term" value="C:cytoplasm"/>
    <property type="evidence" value="ECO:0007669"/>
    <property type="project" value="TreeGrafter"/>
</dbReference>
<dbReference type="OrthoDB" id="9814124at2"/>
<dbReference type="InterPro" id="IPR016040">
    <property type="entry name" value="NAD(P)-bd_dom"/>
</dbReference>
<dbReference type="InterPro" id="IPR051783">
    <property type="entry name" value="NAD(P)-dependent_oxidoreduct"/>
</dbReference>
<sequence>MSVLAFTGATGFVGRRTLALAREAGHSVRALTRRPQPPQAGVTWVAGALDTPDALAELAIGADAVIHVAGVVNAPTPDGFTRGNVDGTCAILSATQAAGIRRFVHVSSLAAREPGLSLYGRSKAGAEDAVRASPLAWTMVRPPAVYGPGDLEMLELFRAARWGVVPMPPAGRLSLIHVDDLARLLLALAGEDPGRTVYEPDDGTPGAWTHAGFARAIGTAVGRRVVPLSVPASVLRLSARLDRLARGPKAKLTPDRAAYMAHPDWTASSDARPPEALWRPRIATADGLAATAAWYRANRLL</sequence>
<dbReference type="Gene3D" id="3.40.50.720">
    <property type="entry name" value="NAD(P)-binding Rossmann-like Domain"/>
    <property type="match status" value="1"/>
</dbReference>
<dbReference type="GO" id="GO:0004029">
    <property type="term" value="F:aldehyde dehydrogenase (NAD+) activity"/>
    <property type="evidence" value="ECO:0007669"/>
    <property type="project" value="TreeGrafter"/>
</dbReference>
<protein>
    <submittedName>
        <fullName evidence="2">NAD-dependent epimerase/dehydratase family protein</fullName>
    </submittedName>
</protein>
<dbReference type="Pfam" id="PF13460">
    <property type="entry name" value="NAD_binding_10"/>
    <property type="match status" value="1"/>
</dbReference>
<evidence type="ECO:0000313" key="3">
    <source>
        <dbReference type="Proteomes" id="UP000292347"/>
    </source>
</evidence>
<evidence type="ECO:0000259" key="1">
    <source>
        <dbReference type="Pfam" id="PF13460"/>
    </source>
</evidence>
<dbReference type="InterPro" id="IPR036291">
    <property type="entry name" value="NAD(P)-bd_dom_sf"/>
</dbReference>
<organism evidence="2 3">
    <name type="scientific">Sphingomonas desiccabilis</name>
    <dbReference type="NCBI Taxonomy" id="429134"/>
    <lineage>
        <taxon>Bacteria</taxon>
        <taxon>Pseudomonadati</taxon>
        <taxon>Pseudomonadota</taxon>
        <taxon>Alphaproteobacteria</taxon>
        <taxon>Sphingomonadales</taxon>
        <taxon>Sphingomonadaceae</taxon>
        <taxon>Sphingomonas</taxon>
    </lineage>
</organism>